<evidence type="ECO:0000256" key="1">
    <source>
        <dbReference type="SAM" id="Phobius"/>
    </source>
</evidence>
<dbReference type="Proteomes" id="UP000217265">
    <property type="component" value="Chromosome"/>
</dbReference>
<evidence type="ECO:0000313" key="3">
    <source>
        <dbReference type="EMBL" id="ATC62607.1"/>
    </source>
</evidence>
<feature type="transmembrane region" description="Helical" evidence="1">
    <location>
        <begin position="66"/>
        <end position="87"/>
    </location>
</feature>
<keyword evidence="1" id="KW-0812">Transmembrane</keyword>
<keyword evidence="4" id="KW-1185">Reference proteome</keyword>
<dbReference type="PANTHER" id="PTHR34351">
    <property type="entry name" value="SLR1927 PROTEIN-RELATED"/>
    <property type="match status" value="1"/>
</dbReference>
<dbReference type="Pfam" id="PF01882">
    <property type="entry name" value="DUF58"/>
    <property type="match status" value="1"/>
</dbReference>
<dbReference type="PANTHER" id="PTHR34351:SF1">
    <property type="entry name" value="SLR1927 PROTEIN"/>
    <property type="match status" value="1"/>
</dbReference>
<name>A0A290Q2T1_9BACT</name>
<keyword evidence="1" id="KW-0472">Membrane</keyword>
<feature type="transmembrane region" description="Helical" evidence="1">
    <location>
        <begin position="41"/>
        <end position="60"/>
    </location>
</feature>
<sequence>MSAALPNEFAGPSGAVSGHRRFWRRLVWALVYPQRGQRVRMTLPGAVLVALSLGVGLAAYNSANNILFITLSLLLACLVLSGVLSWLNLSGVRWRLVAEPPMRAGQAHPVVLELLNAKRVLPTYGVWFELKSTSLAKAERLDLRERLDAGGEARLDWTVRPARRGKEVLSLEAVGSLFPFGFLRKTFPVRLTRELIVWPAAVEYRRFPAALWERAQPGRALARAGGGAELHSLRRYAQGDSHRAIHWKATARLGRLMVTRRAADGEDGYSLWLRTPAEVWTRAEQFELLCGLAATLAEDLFRAGRLLLVAINDEAPMAVRRVADLEAFLDAVALVGPLSENGGARSDSAGVKMEMKLKRKNVLIFAPEGARGVAAYVDGEKAASA</sequence>
<dbReference type="EMBL" id="CP023344">
    <property type="protein sequence ID" value="ATC62607.1"/>
    <property type="molecule type" value="Genomic_DNA"/>
</dbReference>
<accession>A0A290Q2T1</accession>
<protein>
    <submittedName>
        <fullName evidence="3">DUF58 domain-containing protein</fullName>
    </submittedName>
</protein>
<organism evidence="3 4">
    <name type="scientific">Nibricoccus aquaticus</name>
    <dbReference type="NCBI Taxonomy" id="2576891"/>
    <lineage>
        <taxon>Bacteria</taxon>
        <taxon>Pseudomonadati</taxon>
        <taxon>Verrucomicrobiota</taxon>
        <taxon>Opitutia</taxon>
        <taxon>Opitutales</taxon>
        <taxon>Opitutaceae</taxon>
        <taxon>Nibricoccus</taxon>
    </lineage>
</organism>
<evidence type="ECO:0000313" key="4">
    <source>
        <dbReference type="Proteomes" id="UP000217265"/>
    </source>
</evidence>
<keyword evidence="1" id="KW-1133">Transmembrane helix</keyword>
<dbReference type="KEGG" id="vbh:CMV30_00705"/>
<proteinExistence type="predicted"/>
<feature type="domain" description="DUF58" evidence="2">
    <location>
        <begin position="233"/>
        <end position="304"/>
    </location>
</feature>
<evidence type="ECO:0000259" key="2">
    <source>
        <dbReference type="Pfam" id="PF01882"/>
    </source>
</evidence>
<gene>
    <name evidence="3" type="ORF">CMV30_00705</name>
</gene>
<dbReference type="InterPro" id="IPR002881">
    <property type="entry name" value="DUF58"/>
</dbReference>
<reference evidence="3 4" key="1">
    <citation type="submission" date="2017-09" db="EMBL/GenBank/DDBJ databases">
        <title>Complete genome sequence of Verrucomicrobial strain HZ-65, isolated from freshwater.</title>
        <authorList>
            <person name="Choi A."/>
        </authorList>
    </citation>
    <scope>NUCLEOTIDE SEQUENCE [LARGE SCALE GENOMIC DNA]</scope>
    <source>
        <strain evidence="3 4">HZ-65</strain>
    </source>
</reference>
<dbReference type="AlphaFoldDB" id="A0A290Q2T1"/>